<sequence>MLLPPPQTHEIHVGKVREAEARRDRGPRARVEVENEVSALRETLIRQQQTIEDLSEELEEERSAASTAANEAMSMILRLQREKAEIQMEFRQFKRFAEERMAHDQQELVALDDLVFKREQSVQALACEIKAYKHRLMSYGIDAIDLEPEIPETPQNFDFPDYDYPPLRCTVPGENYGDDHESSVLEKYTPTALYQLQNLETRIYEMEAEKEEFNDNEDVDEEVEEEEEDNGGDHLSDDEESARVYTIDAVHAVPTVETSNEEEAEQDVEMVREESFEDKRENVVEAGEIKKLYTRLQALEADRESMRQAIISMRTEKAQLLLLKEIAQQLCKEVTPERRIVKKPSLISNFSFVAVIKWVLSFIFWRKKASRSKYSFGLSNNNVGLLLLLDRSPRVNHWQYLSSTRE</sequence>
<feature type="region of interest" description="Disordered" evidence="6">
    <location>
        <begin position="208"/>
        <end position="241"/>
    </location>
</feature>
<accession>A0A5P1F802</accession>
<evidence type="ECO:0000259" key="8">
    <source>
        <dbReference type="PROSITE" id="PS51775"/>
    </source>
</evidence>
<dbReference type="GO" id="GO:0080115">
    <property type="term" value="F:myosin XI tail binding"/>
    <property type="evidence" value="ECO:0007669"/>
    <property type="project" value="UniProtKB-ARBA"/>
</dbReference>
<evidence type="ECO:0000313" key="9">
    <source>
        <dbReference type="EMBL" id="ONK74254.1"/>
    </source>
</evidence>
<feature type="coiled-coil region" evidence="5">
    <location>
        <begin position="289"/>
        <end position="316"/>
    </location>
</feature>
<organism evidence="9 10">
    <name type="scientific">Asparagus officinalis</name>
    <name type="common">Garden asparagus</name>
    <dbReference type="NCBI Taxonomy" id="4686"/>
    <lineage>
        <taxon>Eukaryota</taxon>
        <taxon>Viridiplantae</taxon>
        <taxon>Streptophyta</taxon>
        <taxon>Embryophyta</taxon>
        <taxon>Tracheophyta</taxon>
        <taxon>Spermatophyta</taxon>
        <taxon>Magnoliopsida</taxon>
        <taxon>Liliopsida</taxon>
        <taxon>Asparagales</taxon>
        <taxon>Asparagaceae</taxon>
        <taxon>Asparagoideae</taxon>
        <taxon>Asparagus</taxon>
    </lineage>
</organism>
<dbReference type="Proteomes" id="UP000243459">
    <property type="component" value="Chromosome 3"/>
</dbReference>
<evidence type="ECO:0000256" key="3">
    <source>
        <dbReference type="ARBA" id="ARBA00022989"/>
    </source>
</evidence>
<dbReference type="Gramene" id="ONK74254">
    <property type="protein sequence ID" value="ONK74254"/>
    <property type="gene ID" value="A4U43_C03F4370"/>
</dbReference>
<evidence type="ECO:0000256" key="1">
    <source>
        <dbReference type="ARBA" id="ARBA00004370"/>
    </source>
</evidence>
<dbReference type="GO" id="GO:0016020">
    <property type="term" value="C:membrane"/>
    <property type="evidence" value="ECO:0007669"/>
    <property type="project" value="UniProtKB-SubCell"/>
</dbReference>
<feature type="coiled-coil region" evidence="5">
    <location>
        <begin position="30"/>
        <end position="89"/>
    </location>
</feature>
<evidence type="ECO:0000256" key="6">
    <source>
        <dbReference type="SAM" id="MobiDB-lite"/>
    </source>
</evidence>
<keyword evidence="3 7" id="KW-1133">Transmembrane helix</keyword>
<keyword evidence="2 7" id="KW-0812">Transmembrane</keyword>
<feature type="domain" description="GTD-binding" evidence="8">
    <location>
        <begin position="35"/>
        <end position="133"/>
    </location>
</feature>
<dbReference type="OMA" id="FIHLGIP"/>
<proteinExistence type="predicted"/>
<feature type="compositionally biased region" description="Acidic residues" evidence="6">
    <location>
        <begin position="214"/>
        <end position="240"/>
    </location>
</feature>
<dbReference type="PROSITE" id="PS51775">
    <property type="entry name" value="GTD_BINDING"/>
    <property type="match status" value="1"/>
</dbReference>
<keyword evidence="4 7" id="KW-0472">Membrane</keyword>
<name>A0A5P1F802_ASPOF</name>
<keyword evidence="5" id="KW-0175">Coiled coil</keyword>
<gene>
    <name evidence="9" type="ORF">A4U43_C03F4370</name>
</gene>
<feature type="transmembrane region" description="Helical" evidence="7">
    <location>
        <begin position="346"/>
        <end position="365"/>
    </location>
</feature>
<evidence type="ECO:0000313" key="10">
    <source>
        <dbReference type="Proteomes" id="UP000243459"/>
    </source>
</evidence>
<evidence type="ECO:0000256" key="2">
    <source>
        <dbReference type="ARBA" id="ARBA00022692"/>
    </source>
</evidence>
<evidence type="ECO:0000256" key="4">
    <source>
        <dbReference type="ARBA" id="ARBA00023136"/>
    </source>
</evidence>
<dbReference type="InterPro" id="IPR007656">
    <property type="entry name" value="GTD-bd"/>
</dbReference>
<keyword evidence="10" id="KW-1185">Reference proteome</keyword>
<protein>
    <recommendedName>
        <fullName evidence="8">GTD-binding domain-containing protein</fullName>
    </recommendedName>
</protein>
<reference evidence="10" key="1">
    <citation type="journal article" date="2017" name="Nat. Commun.">
        <title>The asparagus genome sheds light on the origin and evolution of a young Y chromosome.</title>
        <authorList>
            <person name="Harkess A."/>
            <person name="Zhou J."/>
            <person name="Xu C."/>
            <person name="Bowers J.E."/>
            <person name="Van der Hulst R."/>
            <person name="Ayyampalayam S."/>
            <person name="Mercati F."/>
            <person name="Riccardi P."/>
            <person name="McKain M.R."/>
            <person name="Kakrana A."/>
            <person name="Tang H."/>
            <person name="Ray J."/>
            <person name="Groenendijk J."/>
            <person name="Arikit S."/>
            <person name="Mathioni S.M."/>
            <person name="Nakano M."/>
            <person name="Shan H."/>
            <person name="Telgmann-Rauber A."/>
            <person name="Kanno A."/>
            <person name="Yue Z."/>
            <person name="Chen H."/>
            <person name="Li W."/>
            <person name="Chen Y."/>
            <person name="Xu X."/>
            <person name="Zhang Y."/>
            <person name="Luo S."/>
            <person name="Chen H."/>
            <person name="Gao J."/>
            <person name="Mao Z."/>
            <person name="Pires J.C."/>
            <person name="Luo M."/>
            <person name="Kudrna D."/>
            <person name="Wing R.A."/>
            <person name="Meyers B.C."/>
            <person name="Yi K."/>
            <person name="Kong H."/>
            <person name="Lavrijsen P."/>
            <person name="Sunseri F."/>
            <person name="Falavigna A."/>
            <person name="Ye Y."/>
            <person name="Leebens-Mack J.H."/>
            <person name="Chen G."/>
        </authorList>
    </citation>
    <scope>NUCLEOTIDE SEQUENCE [LARGE SCALE GENOMIC DNA]</scope>
    <source>
        <strain evidence="10">cv. DH0086</strain>
    </source>
</reference>
<dbReference type="EMBL" id="CM007383">
    <property type="protein sequence ID" value="ONK74254.1"/>
    <property type="molecule type" value="Genomic_DNA"/>
</dbReference>
<dbReference type="Pfam" id="PF04576">
    <property type="entry name" value="Zein-binding"/>
    <property type="match status" value="1"/>
</dbReference>
<dbReference type="OrthoDB" id="1060521at2759"/>
<evidence type="ECO:0000256" key="5">
    <source>
        <dbReference type="SAM" id="Coils"/>
    </source>
</evidence>
<comment type="subcellular location">
    <subcellularLocation>
        <location evidence="1">Membrane</location>
    </subcellularLocation>
</comment>
<dbReference type="PANTHER" id="PTHR31422:SF0">
    <property type="entry name" value="MYOSIN-BINDING PROTEIN 7"/>
    <property type="match status" value="1"/>
</dbReference>
<feature type="compositionally biased region" description="Basic and acidic residues" evidence="6">
    <location>
        <begin position="9"/>
        <end position="30"/>
    </location>
</feature>
<dbReference type="AlphaFoldDB" id="A0A5P1F802"/>
<dbReference type="PANTHER" id="PTHR31422">
    <property type="entry name" value="BNAANNG28530D PROTEIN"/>
    <property type="match status" value="1"/>
</dbReference>
<feature type="region of interest" description="Disordered" evidence="6">
    <location>
        <begin position="1"/>
        <end position="30"/>
    </location>
</feature>
<evidence type="ECO:0000256" key="7">
    <source>
        <dbReference type="SAM" id="Phobius"/>
    </source>
</evidence>